<sequence>MRGGRIENVLFRREGTEEGEAGKLRNAANLRRATDRRGEILRRREDRDGGLGIRTICRVVGMFEKVTGEKLMESDSCPRLEAWSRGFMAAPAIRESRADQIGWWRVRLLQRSSLDPNLKNVVRVLGALLMCL</sequence>
<gene>
    <name evidence="1" type="ORF">CITCOLO1_LOCUS10784</name>
</gene>
<name>A0ABP0YE90_9ROSI</name>
<protein>
    <submittedName>
        <fullName evidence="1">Uncharacterized protein</fullName>
    </submittedName>
</protein>
<organism evidence="1 2">
    <name type="scientific">Citrullus colocynthis</name>
    <name type="common">colocynth</name>
    <dbReference type="NCBI Taxonomy" id="252529"/>
    <lineage>
        <taxon>Eukaryota</taxon>
        <taxon>Viridiplantae</taxon>
        <taxon>Streptophyta</taxon>
        <taxon>Embryophyta</taxon>
        <taxon>Tracheophyta</taxon>
        <taxon>Spermatophyta</taxon>
        <taxon>Magnoliopsida</taxon>
        <taxon>eudicotyledons</taxon>
        <taxon>Gunneridae</taxon>
        <taxon>Pentapetalae</taxon>
        <taxon>rosids</taxon>
        <taxon>fabids</taxon>
        <taxon>Cucurbitales</taxon>
        <taxon>Cucurbitaceae</taxon>
        <taxon>Benincaseae</taxon>
        <taxon>Citrullus</taxon>
    </lineage>
</organism>
<keyword evidence="2" id="KW-1185">Reference proteome</keyword>
<dbReference type="Gene3D" id="1.20.1050.10">
    <property type="match status" value="1"/>
</dbReference>
<accession>A0ABP0YE90</accession>
<proteinExistence type="predicted"/>
<evidence type="ECO:0000313" key="2">
    <source>
        <dbReference type="Proteomes" id="UP001642487"/>
    </source>
</evidence>
<reference evidence="1 2" key="1">
    <citation type="submission" date="2024-03" db="EMBL/GenBank/DDBJ databases">
        <authorList>
            <person name="Gkanogiannis A."/>
            <person name="Becerra Lopez-Lavalle L."/>
        </authorList>
    </citation>
    <scope>NUCLEOTIDE SEQUENCE [LARGE SCALE GENOMIC DNA]</scope>
</reference>
<evidence type="ECO:0000313" key="1">
    <source>
        <dbReference type="EMBL" id="CAK9318810.1"/>
    </source>
</evidence>
<dbReference type="Proteomes" id="UP001642487">
    <property type="component" value="Chromosome 3"/>
</dbReference>
<dbReference type="EMBL" id="OZ021737">
    <property type="protein sequence ID" value="CAK9318810.1"/>
    <property type="molecule type" value="Genomic_DNA"/>
</dbReference>